<name>A0A9D2G6J6_9FIRM</name>
<feature type="transmembrane region" description="Helical" evidence="6">
    <location>
        <begin position="210"/>
        <end position="230"/>
    </location>
</feature>
<feature type="transmembrane region" description="Helical" evidence="6">
    <location>
        <begin position="161"/>
        <end position="179"/>
    </location>
</feature>
<protein>
    <submittedName>
        <fullName evidence="7">ABC transporter permease</fullName>
    </submittedName>
</protein>
<evidence type="ECO:0000256" key="5">
    <source>
        <dbReference type="ARBA" id="ARBA00023136"/>
    </source>
</evidence>
<reference evidence="7" key="2">
    <citation type="submission" date="2021-04" db="EMBL/GenBank/DDBJ databases">
        <authorList>
            <person name="Gilroy R."/>
        </authorList>
    </citation>
    <scope>NUCLEOTIDE SEQUENCE</scope>
    <source>
        <strain evidence="7">ChiW7-2402</strain>
    </source>
</reference>
<feature type="transmembrane region" description="Helical" evidence="6">
    <location>
        <begin position="67"/>
        <end position="91"/>
    </location>
</feature>
<gene>
    <name evidence="7" type="ORF">H9964_06490</name>
</gene>
<evidence type="ECO:0000313" key="7">
    <source>
        <dbReference type="EMBL" id="HIZ73211.1"/>
    </source>
</evidence>
<dbReference type="CDD" id="cd06580">
    <property type="entry name" value="TM_PBP1_transp_TpRbsC_like"/>
    <property type="match status" value="1"/>
</dbReference>
<feature type="transmembrane region" description="Helical" evidence="6">
    <location>
        <begin position="103"/>
        <end position="123"/>
    </location>
</feature>
<dbReference type="PANTHER" id="PTHR43370:SF2">
    <property type="entry name" value="ABC TRANSPORTER PERMEASE PROTEIN"/>
    <property type="match status" value="1"/>
</dbReference>
<keyword evidence="3 6" id="KW-0812">Transmembrane</keyword>
<feature type="transmembrane region" description="Helical" evidence="6">
    <location>
        <begin position="6"/>
        <end position="25"/>
    </location>
</feature>
<organism evidence="7 8">
    <name type="scientific">Candidatus Gallimonas intestinavium</name>
    <dbReference type="NCBI Taxonomy" id="2838603"/>
    <lineage>
        <taxon>Bacteria</taxon>
        <taxon>Bacillati</taxon>
        <taxon>Bacillota</taxon>
        <taxon>Clostridia</taxon>
        <taxon>Candidatus Gallimonas</taxon>
    </lineage>
</organism>
<dbReference type="GO" id="GO:0005886">
    <property type="term" value="C:plasma membrane"/>
    <property type="evidence" value="ECO:0007669"/>
    <property type="project" value="UniProtKB-SubCell"/>
</dbReference>
<comment type="subcellular location">
    <subcellularLocation>
        <location evidence="1">Cell membrane</location>
        <topology evidence="1">Multi-pass membrane protein</topology>
    </subcellularLocation>
</comment>
<keyword evidence="2" id="KW-1003">Cell membrane</keyword>
<proteinExistence type="predicted"/>
<evidence type="ECO:0000256" key="4">
    <source>
        <dbReference type="ARBA" id="ARBA00022989"/>
    </source>
</evidence>
<evidence type="ECO:0000313" key="8">
    <source>
        <dbReference type="Proteomes" id="UP000824102"/>
    </source>
</evidence>
<dbReference type="AlphaFoldDB" id="A0A9D2G6J6"/>
<evidence type="ECO:0000256" key="6">
    <source>
        <dbReference type="SAM" id="Phobius"/>
    </source>
</evidence>
<evidence type="ECO:0000256" key="3">
    <source>
        <dbReference type="ARBA" id="ARBA00022692"/>
    </source>
</evidence>
<feature type="transmembrane region" description="Helical" evidence="6">
    <location>
        <begin position="288"/>
        <end position="311"/>
    </location>
</feature>
<keyword evidence="4 6" id="KW-1133">Transmembrane helix</keyword>
<dbReference type="Proteomes" id="UP000824102">
    <property type="component" value="Unassembled WGS sequence"/>
</dbReference>
<dbReference type="Pfam" id="PF02653">
    <property type="entry name" value="BPD_transp_2"/>
    <property type="match status" value="1"/>
</dbReference>
<dbReference type="GO" id="GO:0022857">
    <property type="term" value="F:transmembrane transporter activity"/>
    <property type="evidence" value="ECO:0007669"/>
    <property type="project" value="InterPro"/>
</dbReference>
<keyword evidence="5 6" id="KW-0472">Membrane</keyword>
<sequence>MENNVLAFLSSAIEFGVIFLFGCVGEILTEKSGHLNLGIPGIMCVGAAGGCLGVKLCYAVSPEPSAFLVILIAILFAMLFAGALGAVYGFLTVSLRSNQNVTGLACTIFGVGFTSFFLNNVVLTEGVSASLSKAGLNFFNAPLPGADSLGWFGTLFLDHGVLVYLAIVIAVLAAVVLRYTKAGLSLRAVGESPATADAVGINVTGYKYTAIVLGAAIAGIGGLCYVMDYMNGIVGSTVDQTIQGIGWLSIALVIFTMWKPALAILGSILFGALYILASYIEGISFVQIQLLNIVPFAVTILVLIATSIIGYREMQPPASLGLSYFREDR</sequence>
<reference evidence="7" key="1">
    <citation type="journal article" date="2021" name="PeerJ">
        <title>Extensive microbial diversity within the chicken gut microbiome revealed by metagenomics and culture.</title>
        <authorList>
            <person name="Gilroy R."/>
            <person name="Ravi A."/>
            <person name="Getino M."/>
            <person name="Pursley I."/>
            <person name="Horton D.L."/>
            <person name="Alikhan N.F."/>
            <person name="Baker D."/>
            <person name="Gharbi K."/>
            <person name="Hall N."/>
            <person name="Watson M."/>
            <person name="Adriaenssens E.M."/>
            <person name="Foster-Nyarko E."/>
            <person name="Jarju S."/>
            <person name="Secka A."/>
            <person name="Antonio M."/>
            <person name="Oren A."/>
            <person name="Chaudhuri R.R."/>
            <person name="La Ragione R."/>
            <person name="Hildebrand F."/>
            <person name="Pallen M.J."/>
        </authorList>
    </citation>
    <scope>NUCLEOTIDE SEQUENCE</scope>
    <source>
        <strain evidence="7">ChiW7-2402</strain>
    </source>
</reference>
<dbReference type="EMBL" id="DXBB01000090">
    <property type="protein sequence ID" value="HIZ73211.1"/>
    <property type="molecule type" value="Genomic_DNA"/>
</dbReference>
<evidence type="ECO:0000256" key="2">
    <source>
        <dbReference type="ARBA" id="ARBA00022475"/>
    </source>
</evidence>
<dbReference type="PANTHER" id="PTHR43370">
    <property type="entry name" value="SUGAR ABC TRANSPORTER INTEGRAL MEMBRANE PROTEIN-RELATED"/>
    <property type="match status" value="1"/>
</dbReference>
<comment type="caution">
    <text evidence="7">The sequence shown here is derived from an EMBL/GenBank/DDBJ whole genome shotgun (WGS) entry which is preliminary data.</text>
</comment>
<evidence type="ECO:0000256" key="1">
    <source>
        <dbReference type="ARBA" id="ARBA00004651"/>
    </source>
</evidence>
<accession>A0A9D2G6J6</accession>
<feature type="transmembrane region" description="Helical" evidence="6">
    <location>
        <begin position="37"/>
        <end position="61"/>
    </location>
</feature>
<feature type="transmembrane region" description="Helical" evidence="6">
    <location>
        <begin position="250"/>
        <end position="276"/>
    </location>
</feature>
<dbReference type="InterPro" id="IPR001851">
    <property type="entry name" value="ABC_transp_permease"/>
</dbReference>